<dbReference type="AlphaFoldDB" id="A0ABD5W8G3"/>
<evidence type="ECO:0000313" key="2">
    <source>
        <dbReference type="EMBL" id="MFC7060039.1"/>
    </source>
</evidence>
<proteinExistence type="predicted"/>
<evidence type="ECO:0000313" key="1">
    <source>
        <dbReference type="EMBL" id="MFC7059972.1"/>
    </source>
</evidence>
<protein>
    <submittedName>
        <fullName evidence="2">Uncharacterized protein</fullName>
    </submittedName>
</protein>
<reference evidence="2" key="1">
    <citation type="journal article" date="2014" name="Int. J. Syst. Evol. Microbiol.">
        <title>Complete genome sequence of Corynebacterium casei LMG S-19264T (=DSM 44701T), isolated from a smear-ripened cheese.</title>
        <authorList>
            <consortium name="US DOE Joint Genome Institute (JGI-PGF)"/>
            <person name="Walter F."/>
            <person name="Albersmeier A."/>
            <person name="Kalinowski J."/>
            <person name="Ruckert C."/>
        </authorList>
    </citation>
    <scope>NUCLEOTIDE SEQUENCE [LARGE SCALE GENOMIC DNA]</scope>
    <source>
        <strain evidence="2">CGMCC 1.12553</strain>
    </source>
</reference>
<name>A0ABD5W8G3_9EURY</name>
<dbReference type="EMBL" id="JBHSZI010000005">
    <property type="protein sequence ID" value="MFC7059972.1"/>
    <property type="molecule type" value="Genomic_DNA"/>
</dbReference>
<keyword evidence="3" id="KW-1185">Reference proteome</keyword>
<reference evidence="3" key="2">
    <citation type="journal article" date="2019" name="Int. J. Syst. Evol. Microbiol.">
        <title>The Global Catalogue of Microorganisms (GCM) 10K type strain sequencing project: providing services to taxonomists for standard genome sequencing and annotation.</title>
        <authorList>
            <consortium name="The Broad Institute Genomics Platform"/>
            <consortium name="The Broad Institute Genome Sequencing Center for Infectious Disease"/>
            <person name="Wu L."/>
            <person name="Ma J."/>
        </authorList>
    </citation>
    <scope>NUCLEOTIDE SEQUENCE [LARGE SCALE GENOMIC DNA]</scope>
    <source>
        <strain evidence="3">JCM 30072</strain>
    </source>
</reference>
<dbReference type="GeneID" id="76632388"/>
<evidence type="ECO:0000313" key="3">
    <source>
        <dbReference type="Proteomes" id="UP001596445"/>
    </source>
</evidence>
<comment type="caution">
    <text evidence="2">The sequence shown here is derived from an EMBL/GenBank/DDBJ whole genome shotgun (WGS) entry which is preliminary data.</text>
</comment>
<accession>A0ABD5W8G3</accession>
<dbReference type="RefSeq" id="WP_267164450.1">
    <property type="nucleotide sequence ID" value="NZ_CP112975.1"/>
</dbReference>
<reference evidence="2" key="3">
    <citation type="submission" date="2024-09" db="EMBL/GenBank/DDBJ databases">
        <authorList>
            <person name="Sun Q."/>
        </authorList>
    </citation>
    <scope>NUCLEOTIDE SEQUENCE</scope>
    <source>
        <strain evidence="2">CGMCC 1.12553</strain>
    </source>
</reference>
<dbReference type="EMBL" id="JBHSZI010000005">
    <property type="protein sequence ID" value="MFC7060039.1"/>
    <property type="molecule type" value="Genomic_DNA"/>
</dbReference>
<sequence>MSPTVHEVRNAIRVATGRFEREFDGSFTKEELQAICEALEIDINDVKRPSTSRMCRLIRVQVGIAASVEEADDSAFRKADLQTIADNVGASSEQ</sequence>
<organism evidence="2 3">
    <name type="scientific">Halovenus salina</name>
    <dbReference type="NCBI Taxonomy" id="1510225"/>
    <lineage>
        <taxon>Archaea</taxon>
        <taxon>Methanobacteriati</taxon>
        <taxon>Methanobacteriota</taxon>
        <taxon>Stenosarchaea group</taxon>
        <taxon>Halobacteria</taxon>
        <taxon>Halobacteriales</taxon>
        <taxon>Haloarculaceae</taxon>
        <taxon>Halovenus</taxon>
    </lineage>
</organism>
<gene>
    <name evidence="1" type="ORF">ACFQQG_19360</name>
    <name evidence="2" type="ORF">ACFQQG_19795</name>
</gene>
<dbReference type="Proteomes" id="UP001596445">
    <property type="component" value="Unassembled WGS sequence"/>
</dbReference>